<feature type="compositionally biased region" description="Basic residues" evidence="1">
    <location>
        <begin position="173"/>
        <end position="189"/>
    </location>
</feature>
<dbReference type="EMBL" id="CANHGI010000001">
    <property type="protein sequence ID" value="CAI5437718.1"/>
    <property type="molecule type" value="Genomic_DNA"/>
</dbReference>
<keyword evidence="4" id="KW-1185">Reference proteome</keyword>
<feature type="region of interest" description="Disordered" evidence="1">
    <location>
        <begin position="116"/>
        <end position="189"/>
    </location>
</feature>
<dbReference type="Pfam" id="PF00538">
    <property type="entry name" value="Linker_histone"/>
    <property type="match status" value="1"/>
</dbReference>
<evidence type="ECO:0000259" key="2">
    <source>
        <dbReference type="PROSITE" id="PS51504"/>
    </source>
</evidence>
<evidence type="ECO:0000313" key="3">
    <source>
        <dbReference type="EMBL" id="CAI5437718.1"/>
    </source>
</evidence>
<dbReference type="GO" id="GO:0000786">
    <property type="term" value="C:nucleosome"/>
    <property type="evidence" value="ECO:0007669"/>
    <property type="project" value="InterPro"/>
</dbReference>
<dbReference type="SMART" id="SM00526">
    <property type="entry name" value="H15"/>
    <property type="match status" value="1"/>
</dbReference>
<proteinExistence type="predicted"/>
<evidence type="ECO:0000313" key="4">
    <source>
        <dbReference type="Proteomes" id="UP001152747"/>
    </source>
</evidence>
<dbReference type="Proteomes" id="UP001152747">
    <property type="component" value="Unassembled WGS sequence"/>
</dbReference>
<dbReference type="SUPFAM" id="SSF46785">
    <property type="entry name" value="Winged helix' DNA-binding domain"/>
    <property type="match status" value="1"/>
</dbReference>
<accession>A0A9P1I4Z0</accession>
<feature type="compositionally biased region" description="Low complexity" evidence="1">
    <location>
        <begin position="134"/>
        <end position="171"/>
    </location>
</feature>
<feature type="domain" description="H15" evidence="2">
    <location>
        <begin position="12"/>
        <end position="88"/>
    </location>
</feature>
<comment type="caution">
    <text evidence="3">The sequence shown here is derived from an EMBL/GenBank/DDBJ whole genome shotgun (WGS) entry which is preliminary data.</text>
</comment>
<organism evidence="3 4">
    <name type="scientific">Caenorhabditis angaria</name>
    <dbReference type="NCBI Taxonomy" id="860376"/>
    <lineage>
        <taxon>Eukaryota</taxon>
        <taxon>Metazoa</taxon>
        <taxon>Ecdysozoa</taxon>
        <taxon>Nematoda</taxon>
        <taxon>Chromadorea</taxon>
        <taxon>Rhabditida</taxon>
        <taxon>Rhabditina</taxon>
        <taxon>Rhabditomorpha</taxon>
        <taxon>Rhabditoidea</taxon>
        <taxon>Rhabditidae</taxon>
        <taxon>Peloderinae</taxon>
        <taxon>Caenorhabditis</taxon>
    </lineage>
</organism>
<reference evidence="3" key="1">
    <citation type="submission" date="2022-11" db="EMBL/GenBank/DDBJ databases">
        <authorList>
            <person name="Kikuchi T."/>
        </authorList>
    </citation>
    <scope>NUCLEOTIDE SEQUENCE</scope>
    <source>
        <strain evidence="3">PS1010</strain>
    </source>
</reference>
<dbReference type="InterPro" id="IPR036388">
    <property type="entry name" value="WH-like_DNA-bd_sf"/>
</dbReference>
<dbReference type="Gene3D" id="1.10.10.10">
    <property type="entry name" value="Winged helix-like DNA-binding domain superfamily/Winged helix DNA-binding domain"/>
    <property type="match status" value="1"/>
</dbReference>
<name>A0A9P1I4Z0_9PELO</name>
<protein>
    <recommendedName>
        <fullName evidence="2">H15 domain-containing protein</fullName>
    </recommendedName>
</protein>
<dbReference type="InterPro" id="IPR036390">
    <property type="entry name" value="WH_DNA-bd_sf"/>
</dbReference>
<dbReference type="InterPro" id="IPR005818">
    <property type="entry name" value="Histone_H1/H5_H15"/>
</dbReference>
<sequence length="189" mass="19324">MAAAAPKVKTSNHAPYIDLVRNAIIEIKDRKGASRQAIGAVLLRNTTLGGSSKMINKNIKSALLKGVSDGVLIQTSGTGASGRFKVNNGAKAPVKVSTPRTAKAAEPAKIKKIATAVPKKASEKSPKTAKQVNAVPKTTAAKTSTAAKSAKNAPAVKKSSTTAKATETPKSAPKPKKAAAKPAPKKANK</sequence>
<dbReference type="PROSITE" id="PS51504">
    <property type="entry name" value="H15"/>
    <property type="match status" value="1"/>
</dbReference>
<dbReference type="GO" id="GO:0003677">
    <property type="term" value="F:DNA binding"/>
    <property type="evidence" value="ECO:0007669"/>
    <property type="project" value="InterPro"/>
</dbReference>
<dbReference type="GO" id="GO:0006334">
    <property type="term" value="P:nucleosome assembly"/>
    <property type="evidence" value="ECO:0007669"/>
    <property type="project" value="InterPro"/>
</dbReference>
<dbReference type="AlphaFoldDB" id="A0A9P1I4Z0"/>
<gene>
    <name evidence="3" type="ORF">CAMP_LOCUS355</name>
</gene>
<evidence type="ECO:0000256" key="1">
    <source>
        <dbReference type="SAM" id="MobiDB-lite"/>
    </source>
</evidence>
<dbReference type="OrthoDB" id="1110759at2759"/>
<dbReference type="CDD" id="cd00073">
    <property type="entry name" value="H15"/>
    <property type="match status" value="1"/>
</dbReference>